<evidence type="ECO:0000256" key="3">
    <source>
        <dbReference type="ARBA" id="ARBA00022448"/>
    </source>
</evidence>
<dbReference type="InterPro" id="IPR006143">
    <property type="entry name" value="RND_pump_MFP"/>
</dbReference>
<evidence type="ECO:0000256" key="7">
    <source>
        <dbReference type="SAM" id="SignalP"/>
    </source>
</evidence>
<feature type="domain" description="Multidrug resistance protein MdtA-like beta-barrel" evidence="10">
    <location>
        <begin position="203"/>
        <end position="286"/>
    </location>
</feature>
<feature type="chain" id="PRO_5043515602" evidence="7">
    <location>
        <begin position="24"/>
        <end position="362"/>
    </location>
</feature>
<keyword evidence="6" id="KW-0472">Membrane</keyword>
<dbReference type="NCBIfam" id="TIGR01730">
    <property type="entry name" value="RND_mfp"/>
    <property type="match status" value="1"/>
</dbReference>
<feature type="domain" description="Multidrug resistance protein MdtA-like C-terminal permuted SH3" evidence="11">
    <location>
        <begin position="290"/>
        <end position="348"/>
    </location>
</feature>
<evidence type="ECO:0000256" key="6">
    <source>
        <dbReference type="ARBA" id="ARBA00023136"/>
    </source>
</evidence>
<evidence type="ECO:0000256" key="5">
    <source>
        <dbReference type="ARBA" id="ARBA00022519"/>
    </source>
</evidence>
<dbReference type="Pfam" id="PF25917">
    <property type="entry name" value="BSH_RND"/>
    <property type="match status" value="1"/>
</dbReference>
<accession>A0AAU8H4N0</accession>
<dbReference type="EMBL" id="CP144374">
    <property type="protein sequence ID" value="XCH49285.1"/>
    <property type="molecule type" value="Genomic_DNA"/>
</dbReference>
<dbReference type="Pfam" id="PF25876">
    <property type="entry name" value="HH_MFP_RND"/>
    <property type="match status" value="1"/>
</dbReference>
<feature type="domain" description="Multidrug resistance protein MdtA-like alpha-helical hairpin" evidence="8">
    <location>
        <begin position="99"/>
        <end position="166"/>
    </location>
</feature>
<dbReference type="SUPFAM" id="SSF111369">
    <property type="entry name" value="HlyD-like secretion proteins"/>
    <property type="match status" value="1"/>
</dbReference>
<dbReference type="InterPro" id="IPR058626">
    <property type="entry name" value="MdtA-like_b-barrel"/>
</dbReference>
<dbReference type="PANTHER" id="PTHR30469:SF36">
    <property type="entry name" value="BLL3903 PROTEIN"/>
    <property type="match status" value="1"/>
</dbReference>
<evidence type="ECO:0000259" key="8">
    <source>
        <dbReference type="Pfam" id="PF25876"/>
    </source>
</evidence>
<evidence type="ECO:0000259" key="11">
    <source>
        <dbReference type="Pfam" id="PF25967"/>
    </source>
</evidence>
<dbReference type="Gene3D" id="2.40.420.20">
    <property type="match status" value="1"/>
</dbReference>
<keyword evidence="7" id="KW-0732">Signal</keyword>
<evidence type="ECO:0000259" key="10">
    <source>
        <dbReference type="Pfam" id="PF25944"/>
    </source>
</evidence>
<keyword evidence="5" id="KW-0997">Cell inner membrane</keyword>
<dbReference type="KEGG" id="tob:V4D31_03760"/>
<dbReference type="Gene3D" id="1.10.287.470">
    <property type="entry name" value="Helix hairpin bin"/>
    <property type="match status" value="1"/>
</dbReference>
<evidence type="ECO:0000259" key="9">
    <source>
        <dbReference type="Pfam" id="PF25917"/>
    </source>
</evidence>
<proteinExistence type="inferred from homology"/>
<keyword evidence="3" id="KW-0813">Transport</keyword>
<comment type="subcellular location">
    <subcellularLocation>
        <location evidence="1">Cell membrane</location>
    </subcellularLocation>
</comment>
<name>A0AAU8H4N0_9BACT</name>
<dbReference type="FunFam" id="2.40.420.20:FF:000001">
    <property type="entry name" value="Efflux RND transporter periplasmic adaptor subunit"/>
    <property type="match status" value="1"/>
</dbReference>
<dbReference type="PROSITE" id="PS51257">
    <property type="entry name" value="PROKAR_LIPOPROTEIN"/>
    <property type="match status" value="1"/>
</dbReference>
<dbReference type="GO" id="GO:0030313">
    <property type="term" value="C:cell envelope"/>
    <property type="evidence" value="ECO:0007669"/>
    <property type="project" value="UniProtKB-SubCell"/>
</dbReference>
<dbReference type="Pfam" id="PF25944">
    <property type="entry name" value="Beta-barrel_RND"/>
    <property type="match status" value="1"/>
</dbReference>
<reference evidence="12" key="1">
    <citation type="submission" date="2024-01" db="EMBL/GenBank/DDBJ databases">
        <title>The first autotrophic representatives of the genus Thermodesulfovibrio.</title>
        <authorList>
            <person name="Maltseva A.I."/>
            <person name="Elcheninov A.G."/>
            <person name="Kublanov I.V."/>
            <person name="Lebedinsky A.V."/>
            <person name="Frolov E.N."/>
        </authorList>
    </citation>
    <scope>NUCLEOTIDE SEQUENCE</scope>
    <source>
        <strain evidence="12">3462-1</strain>
    </source>
</reference>
<sequence>MNTMKIISLIFCFFLLFSCSKSPKQKHMPSVPVIVSQAIIKDVPVQITAIGNVEAYSSVTIKSRVEGQLIKANFKEGDEVHKGQLLFVVDPKPFEEAVRQAEANLLRDKAQLEFARADLERYDELVKEELVSRQQYEKIRTTYESLKATVKADQAILENARLQLNYCYIYSPIDGKIGSLLVHPGNMIKANDTQIAIINQIVPIFVRFSVPEQELLRIRKAMSQGLLKTEVVVKGTDTSYTAQGKVVFIDNAVDVATGTVKLKAEFANKDKMLWPGQFVNVVLTLGVKKNAVVIPYRALQTGQKGQYVWVVKEDKTAEIREVTPGLRFGDDVVIEKGLNAGEIVVVDGQLRLTPGVKVEIKK</sequence>
<keyword evidence="4" id="KW-1003">Cell membrane</keyword>
<dbReference type="Gene3D" id="2.40.50.100">
    <property type="match status" value="1"/>
</dbReference>
<dbReference type="GO" id="GO:1990281">
    <property type="term" value="C:efflux pump complex"/>
    <property type="evidence" value="ECO:0007669"/>
    <property type="project" value="TreeGrafter"/>
</dbReference>
<evidence type="ECO:0000313" key="12">
    <source>
        <dbReference type="EMBL" id="XCH49285.1"/>
    </source>
</evidence>
<dbReference type="AlphaFoldDB" id="A0AAU8H4N0"/>
<dbReference type="InterPro" id="IPR058625">
    <property type="entry name" value="MdtA-like_BSH"/>
</dbReference>
<evidence type="ECO:0000256" key="4">
    <source>
        <dbReference type="ARBA" id="ARBA00022475"/>
    </source>
</evidence>
<feature type="signal peptide" evidence="7">
    <location>
        <begin position="1"/>
        <end position="23"/>
    </location>
</feature>
<dbReference type="PANTHER" id="PTHR30469">
    <property type="entry name" value="MULTIDRUG RESISTANCE PROTEIN MDTA"/>
    <property type="match status" value="1"/>
</dbReference>
<dbReference type="RefSeq" id="WP_353686914.1">
    <property type="nucleotide sequence ID" value="NZ_CP144374.1"/>
</dbReference>
<dbReference type="Pfam" id="PF25967">
    <property type="entry name" value="RND-MFP_C"/>
    <property type="match status" value="1"/>
</dbReference>
<organism evidence="12">
    <name type="scientific">Thermodesulfovibrio obliviosus</name>
    <dbReference type="NCBI Taxonomy" id="3118332"/>
    <lineage>
        <taxon>Bacteria</taxon>
        <taxon>Pseudomonadati</taxon>
        <taxon>Nitrospirota</taxon>
        <taxon>Thermodesulfovibrionia</taxon>
        <taxon>Thermodesulfovibrionales</taxon>
        <taxon>Thermodesulfovibrionaceae</taxon>
        <taxon>Thermodesulfovibrio</taxon>
    </lineage>
</organism>
<dbReference type="InterPro" id="IPR058624">
    <property type="entry name" value="MdtA-like_HH"/>
</dbReference>
<comment type="similarity">
    <text evidence="2">Belongs to the membrane fusion protein (MFP) (TC 8.A.1) family.</text>
</comment>
<dbReference type="GO" id="GO:0015562">
    <property type="term" value="F:efflux transmembrane transporter activity"/>
    <property type="evidence" value="ECO:0007669"/>
    <property type="project" value="TreeGrafter"/>
</dbReference>
<dbReference type="Gene3D" id="2.40.30.170">
    <property type="match status" value="1"/>
</dbReference>
<evidence type="ECO:0000256" key="2">
    <source>
        <dbReference type="ARBA" id="ARBA00009477"/>
    </source>
</evidence>
<dbReference type="InterPro" id="IPR058627">
    <property type="entry name" value="MdtA-like_C"/>
</dbReference>
<protein>
    <submittedName>
        <fullName evidence="12">Efflux RND transporter periplasmic adaptor subunit</fullName>
    </submittedName>
</protein>
<gene>
    <name evidence="12" type="ORF">V4D31_03760</name>
</gene>
<feature type="domain" description="Multidrug resistance protein MdtA-like barrel-sandwich hybrid" evidence="9">
    <location>
        <begin position="58"/>
        <end position="198"/>
    </location>
</feature>
<evidence type="ECO:0000256" key="1">
    <source>
        <dbReference type="ARBA" id="ARBA00004236"/>
    </source>
</evidence>